<comment type="cofactor">
    <cofactor evidence="1 19">
        <name>Mg(2+)</name>
        <dbReference type="ChEBI" id="CHEBI:18420"/>
    </cofactor>
</comment>
<evidence type="ECO:0000256" key="18">
    <source>
        <dbReference type="ARBA" id="ARBA00049504"/>
    </source>
</evidence>
<evidence type="ECO:0000256" key="10">
    <source>
        <dbReference type="ARBA" id="ARBA00022692"/>
    </source>
</evidence>
<comment type="function">
    <text evidence="14 19">Joins adenosylcobinamide-GDP and alpha-ribazole to generate adenosylcobalamin (Ado-cobalamin). Also synthesizes adenosylcobalamin 5'-phosphate from adenosylcobinamide-GDP and alpha-ribazole 5'-phosphate.</text>
</comment>
<evidence type="ECO:0000256" key="19">
    <source>
        <dbReference type="HAMAP-Rule" id="MF_00719"/>
    </source>
</evidence>
<keyword evidence="8 19" id="KW-0169">Cobalamin biosynthesis</keyword>
<evidence type="ECO:0000256" key="14">
    <source>
        <dbReference type="ARBA" id="ARBA00025228"/>
    </source>
</evidence>
<keyword evidence="7 19" id="KW-1003">Cell membrane</keyword>
<evidence type="ECO:0000313" key="20">
    <source>
        <dbReference type="EMBL" id="MDP9828209.1"/>
    </source>
</evidence>
<comment type="catalytic activity">
    <reaction evidence="17 19">
        <text>alpha-ribazole + adenosylcob(III)inamide-GDP = adenosylcob(III)alamin + GMP + H(+)</text>
        <dbReference type="Rhea" id="RHEA:16049"/>
        <dbReference type="ChEBI" id="CHEBI:10329"/>
        <dbReference type="ChEBI" id="CHEBI:15378"/>
        <dbReference type="ChEBI" id="CHEBI:18408"/>
        <dbReference type="ChEBI" id="CHEBI:58115"/>
        <dbReference type="ChEBI" id="CHEBI:60487"/>
        <dbReference type="EC" id="2.7.8.26"/>
    </reaction>
</comment>
<accession>A0ABT9P730</accession>
<keyword evidence="21" id="KW-1185">Reference proteome</keyword>
<dbReference type="GO" id="GO:0051073">
    <property type="term" value="F:adenosylcobinamide-GDP ribazoletransferase activity"/>
    <property type="evidence" value="ECO:0007669"/>
    <property type="project" value="UniProtKB-EC"/>
</dbReference>
<comment type="caution">
    <text evidence="20">The sequence shown here is derived from an EMBL/GenBank/DDBJ whole genome shotgun (WGS) entry which is preliminary data.</text>
</comment>
<gene>
    <name evidence="19" type="primary">cobS</name>
    <name evidence="20" type="ORF">J2S57_003958</name>
</gene>
<dbReference type="EMBL" id="JAUSQZ010000001">
    <property type="protein sequence ID" value="MDP9828209.1"/>
    <property type="molecule type" value="Genomic_DNA"/>
</dbReference>
<comment type="similarity">
    <text evidence="4 19">Belongs to the CobS family.</text>
</comment>
<evidence type="ECO:0000256" key="2">
    <source>
        <dbReference type="ARBA" id="ARBA00004651"/>
    </source>
</evidence>
<feature type="transmembrane region" description="Helical" evidence="19">
    <location>
        <begin position="197"/>
        <end position="224"/>
    </location>
</feature>
<evidence type="ECO:0000256" key="3">
    <source>
        <dbReference type="ARBA" id="ARBA00004663"/>
    </source>
</evidence>
<evidence type="ECO:0000256" key="4">
    <source>
        <dbReference type="ARBA" id="ARBA00010561"/>
    </source>
</evidence>
<protein>
    <recommendedName>
        <fullName evidence="6 19">Adenosylcobinamide-GDP ribazoletransferase</fullName>
        <ecNumber evidence="5 19">2.7.8.26</ecNumber>
    </recommendedName>
    <alternativeName>
        <fullName evidence="16 19">Cobalamin synthase</fullName>
    </alternativeName>
    <alternativeName>
        <fullName evidence="15 19">Cobalamin-5'-phosphate synthase</fullName>
    </alternativeName>
</protein>
<feature type="transmembrane region" description="Helical" evidence="19">
    <location>
        <begin position="131"/>
        <end position="152"/>
    </location>
</feature>
<sequence>MPDPTPDPTDNGTPPPSSTIDALRLAFGTLTAFPVPAPTTVAPPVPGRAMALAPLAGIVPGLAGWVIAFAAIRLGVTSLVVSVLVVAVFALGTRALHLDGLADTADGFTASYDRAKALDVMRRGDSGPAGVVMVVIVLMLQVTALNQVLVTARLDTEDGWLGDLAAAFVVVTVTVTARIAIPVICRSGVRPARPEGLGALVAGSVATPLLVSSVVAAALFTAVAGRAAGLAWYAGPVAVAATVVATEVLVQRATRRLGGITGDIIGAGVEIGAAVTLLALIAAS</sequence>
<evidence type="ECO:0000256" key="17">
    <source>
        <dbReference type="ARBA" id="ARBA00048623"/>
    </source>
</evidence>
<proteinExistence type="inferred from homology"/>
<evidence type="ECO:0000256" key="6">
    <source>
        <dbReference type="ARBA" id="ARBA00015850"/>
    </source>
</evidence>
<dbReference type="RefSeq" id="WP_307245170.1">
    <property type="nucleotide sequence ID" value="NZ_JAUSQZ010000001.1"/>
</dbReference>
<evidence type="ECO:0000256" key="11">
    <source>
        <dbReference type="ARBA" id="ARBA00022842"/>
    </source>
</evidence>
<evidence type="ECO:0000256" key="16">
    <source>
        <dbReference type="ARBA" id="ARBA00032853"/>
    </source>
</evidence>
<dbReference type="Pfam" id="PF02654">
    <property type="entry name" value="CobS"/>
    <property type="match status" value="1"/>
</dbReference>
<evidence type="ECO:0000256" key="7">
    <source>
        <dbReference type="ARBA" id="ARBA00022475"/>
    </source>
</evidence>
<evidence type="ECO:0000256" key="1">
    <source>
        <dbReference type="ARBA" id="ARBA00001946"/>
    </source>
</evidence>
<feature type="transmembrane region" description="Helical" evidence="19">
    <location>
        <begin position="164"/>
        <end position="185"/>
    </location>
</feature>
<organism evidence="20 21">
    <name type="scientific">Kineosporia succinea</name>
    <dbReference type="NCBI Taxonomy" id="84632"/>
    <lineage>
        <taxon>Bacteria</taxon>
        <taxon>Bacillati</taxon>
        <taxon>Actinomycetota</taxon>
        <taxon>Actinomycetes</taxon>
        <taxon>Kineosporiales</taxon>
        <taxon>Kineosporiaceae</taxon>
        <taxon>Kineosporia</taxon>
    </lineage>
</organism>
<feature type="transmembrane region" description="Helical" evidence="19">
    <location>
        <begin position="262"/>
        <end position="283"/>
    </location>
</feature>
<keyword evidence="10 19" id="KW-0812">Transmembrane</keyword>
<feature type="transmembrane region" description="Helical" evidence="19">
    <location>
        <begin position="62"/>
        <end position="91"/>
    </location>
</feature>
<dbReference type="HAMAP" id="MF_00719">
    <property type="entry name" value="CobS"/>
    <property type="match status" value="1"/>
</dbReference>
<evidence type="ECO:0000256" key="13">
    <source>
        <dbReference type="ARBA" id="ARBA00023136"/>
    </source>
</evidence>
<comment type="pathway">
    <text evidence="3 19">Cofactor biosynthesis; adenosylcobalamin biosynthesis; adenosylcobalamin from cob(II)yrinate a,c-diamide: step 7/7.</text>
</comment>
<comment type="subcellular location">
    <subcellularLocation>
        <location evidence="2 19">Cell membrane</location>
        <topology evidence="2 19">Multi-pass membrane protein</topology>
    </subcellularLocation>
</comment>
<name>A0ABT9P730_9ACTN</name>
<dbReference type="InterPro" id="IPR003805">
    <property type="entry name" value="CobS"/>
</dbReference>
<feature type="transmembrane region" description="Helical" evidence="19">
    <location>
        <begin position="230"/>
        <end position="250"/>
    </location>
</feature>
<dbReference type="Proteomes" id="UP001235712">
    <property type="component" value="Unassembled WGS sequence"/>
</dbReference>
<dbReference type="EC" id="2.7.8.26" evidence="5 19"/>
<evidence type="ECO:0000256" key="15">
    <source>
        <dbReference type="ARBA" id="ARBA00032605"/>
    </source>
</evidence>
<dbReference type="PANTHER" id="PTHR34148">
    <property type="entry name" value="ADENOSYLCOBINAMIDE-GDP RIBAZOLETRANSFERASE"/>
    <property type="match status" value="1"/>
</dbReference>
<evidence type="ECO:0000256" key="9">
    <source>
        <dbReference type="ARBA" id="ARBA00022679"/>
    </source>
</evidence>
<keyword evidence="11 19" id="KW-0460">Magnesium</keyword>
<evidence type="ECO:0000256" key="8">
    <source>
        <dbReference type="ARBA" id="ARBA00022573"/>
    </source>
</evidence>
<evidence type="ECO:0000313" key="21">
    <source>
        <dbReference type="Proteomes" id="UP001235712"/>
    </source>
</evidence>
<keyword evidence="12 19" id="KW-1133">Transmembrane helix</keyword>
<keyword evidence="9 19" id="KW-0808">Transferase</keyword>
<keyword evidence="13 19" id="KW-0472">Membrane</keyword>
<evidence type="ECO:0000256" key="5">
    <source>
        <dbReference type="ARBA" id="ARBA00013200"/>
    </source>
</evidence>
<dbReference type="PANTHER" id="PTHR34148:SF1">
    <property type="entry name" value="ADENOSYLCOBINAMIDE-GDP RIBAZOLETRANSFERASE"/>
    <property type="match status" value="1"/>
</dbReference>
<comment type="catalytic activity">
    <reaction evidence="18 19">
        <text>alpha-ribazole 5'-phosphate + adenosylcob(III)inamide-GDP = adenosylcob(III)alamin 5'-phosphate + GMP + H(+)</text>
        <dbReference type="Rhea" id="RHEA:23560"/>
        <dbReference type="ChEBI" id="CHEBI:15378"/>
        <dbReference type="ChEBI" id="CHEBI:57918"/>
        <dbReference type="ChEBI" id="CHEBI:58115"/>
        <dbReference type="ChEBI" id="CHEBI:60487"/>
        <dbReference type="ChEBI" id="CHEBI:60493"/>
        <dbReference type="EC" id="2.7.8.26"/>
    </reaction>
</comment>
<reference evidence="20 21" key="1">
    <citation type="submission" date="2023-07" db="EMBL/GenBank/DDBJ databases">
        <title>Sequencing the genomes of 1000 actinobacteria strains.</title>
        <authorList>
            <person name="Klenk H.-P."/>
        </authorList>
    </citation>
    <scope>NUCLEOTIDE SEQUENCE [LARGE SCALE GENOMIC DNA]</scope>
    <source>
        <strain evidence="20 21">DSM 44388</strain>
    </source>
</reference>
<evidence type="ECO:0000256" key="12">
    <source>
        <dbReference type="ARBA" id="ARBA00022989"/>
    </source>
</evidence>